<gene>
    <name evidence="2" type="primary">wbgU</name>
    <name evidence="2" type="ORF">Hgul01_04723</name>
</gene>
<keyword evidence="3" id="KW-1185">Reference proteome</keyword>
<evidence type="ECO:0000259" key="1">
    <source>
        <dbReference type="Pfam" id="PF01370"/>
    </source>
</evidence>
<dbReference type="Pfam" id="PF01370">
    <property type="entry name" value="Epimerase"/>
    <property type="match status" value="1"/>
</dbReference>
<dbReference type="PRINTS" id="PR01713">
    <property type="entry name" value="NUCEPIMERASE"/>
</dbReference>
<dbReference type="PANTHER" id="PTHR43245">
    <property type="entry name" value="BIFUNCTIONAL POLYMYXIN RESISTANCE PROTEIN ARNA"/>
    <property type="match status" value="1"/>
</dbReference>
<dbReference type="EMBL" id="BAABRU010000026">
    <property type="protein sequence ID" value="GAA5530899.1"/>
    <property type="molecule type" value="Genomic_DNA"/>
</dbReference>
<evidence type="ECO:0000313" key="2">
    <source>
        <dbReference type="EMBL" id="GAA5530899.1"/>
    </source>
</evidence>
<dbReference type="InterPro" id="IPR036291">
    <property type="entry name" value="NAD(P)-bd_dom_sf"/>
</dbReference>
<evidence type="ECO:0000313" key="3">
    <source>
        <dbReference type="Proteomes" id="UP001428290"/>
    </source>
</evidence>
<proteinExistence type="predicted"/>
<reference evidence="2 3" key="1">
    <citation type="submission" date="2024-02" db="EMBL/GenBank/DDBJ databases">
        <title>Herpetosiphon gulosus NBRC 112829.</title>
        <authorList>
            <person name="Ichikawa N."/>
            <person name="Katano-Makiyama Y."/>
            <person name="Hidaka K."/>
        </authorList>
    </citation>
    <scope>NUCLEOTIDE SEQUENCE [LARGE SCALE GENOMIC DNA]</scope>
    <source>
        <strain evidence="2 3">NBRC 112829</strain>
    </source>
</reference>
<dbReference type="InterPro" id="IPR001509">
    <property type="entry name" value="Epimerase_deHydtase"/>
</dbReference>
<dbReference type="InterPro" id="IPR050177">
    <property type="entry name" value="Lipid_A_modif_metabolic_enz"/>
</dbReference>
<accession>A0ABP9X6A9</accession>
<dbReference type="RefSeq" id="WP_345724496.1">
    <property type="nucleotide sequence ID" value="NZ_BAABRU010000026.1"/>
</dbReference>
<dbReference type="Gene3D" id="3.40.50.720">
    <property type="entry name" value="NAD(P)-binding Rossmann-like Domain"/>
    <property type="match status" value="1"/>
</dbReference>
<dbReference type="SUPFAM" id="SSF51735">
    <property type="entry name" value="NAD(P)-binding Rossmann-fold domains"/>
    <property type="match status" value="1"/>
</dbReference>
<name>A0ABP9X6A9_9CHLR</name>
<sequence length="312" mass="33440">MARYLVTGGAGFIGSHLVDALLQRGDAVRVFDNFSTGYEHNLAHCINDIELVRGDLRDAEAVSQAVAGCEVIFHEGALPSVPRSVSDPLTTDAVNTGGSLHVLQAARQHGARRVVFAASSSVYGDTPILPKVETMAMSPKSPYAVSKMAAESYLKVFHHVYGLETVGLRYFNVFGPRQDPTSQYSGVIARFMTLALQGEPYTMNGTGNQSRDFTYIANVVQANLLAASVPAAAGHVFNIACGLRISLNDVVAMLNKLVGKELPVIYGPARTGDVEHSLADISAARQILGFEPSVDIETGIARTLDWYRTQGA</sequence>
<dbReference type="Proteomes" id="UP001428290">
    <property type="component" value="Unassembled WGS sequence"/>
</dbReference>
<feature type="domain" description="NAD-dependent epimerase/dehydratase" evidence="1">
    <location>
        <begin position="5"/>
        <end position="240"/>
    </location>
</feature>
<comment type="caution">
    <text evidence="2">The sequence shown here is derived from an EMBL/GenBank/DDBJ whole genome shotgun (WGS) entry which is preliminary data.</text>
</comment>
<dbReference type="PANTHER" id="PTHR43245:SF13">
    <property type="entry name" value="UDP-D-APIOSE_UDP-D-XYLOSE SYNTHASE 2"/>
    <property type="match status" value="1"/>
</dbReference>
<protein>
    <submittedName>
        <fullName evidence="2">UDP-N-acetylglucosamine 4-epimerase</fullName>
    </submittedName>
</protein>
<dbReference type="Gene3D" id="3.90.25.10">
    <property type="entry name" value="UDP-galactose 4-epimerase, domain 1"/>
    <property type="match status" value="1"/>
</dbReference>
<organism evidence="2 3">
    <name type="scientific">Herpetosiphon gulosus</name>
    <dbReference type="NCBI Taxonomy" id="1973496"/>
    <lineage>
        <taxon>Bacteria</taxon>
        <taxon>Bacillati</taxon>
        <taxon>Chloroflexota</taxon>
        <taxon>Chloroflexia</taxon>
        <taxon>Herpetosiphonales</taxon>
        <taxon>Herpetosiphonaceae</taxon>
        <taxon>Herpetosiphon</taxon>
    </lineage>
</organism>
<dbReference type="CDD" id="cd05256">
    <property type="entry name" value="UDP_AE_SDR_e"/>
    <property type="match status" value="1"/>
</dbReference>